<sequence>MEVDSMRQMYHQFILQEKQSAYLDQIYVELKRTVDQLKNEYPSRRRSSMAKPELHGLVGETRQIVRRQSERNLSVRRGSVPLFQILEGTQKLVDKLHDGNITLTDDESPEREILFGCEERLTKILKGLLRKMKHLQKEAEKKALEDEKAAARKKTLDSFMAIFDNSSNPSSTSPSPS</sequence>
<gene>
    <name evidence="2" type="ORF">R1flu_026233</name>
</gene>
<organism evidence="2 3">
    <name type="scientific">Riccia fluitans</name>
    <dbReference type="NCBI Taxonomy" id="41844"/>
    <lineage>
        <taxon>Eukaryota</taxon>
        <taxon>Viridiplantae</taxon>
        <taxon>Streptophyta</taxon>
        <taxon>Embryophyta</taxon>
        <taxon>Marchantiophyta</taxon>
        <taxon>Marchantiopsida</taxon>
        <taxon>Marchantiidae</taxon>
        <taxon>Marchantiales</taxon>
        <taxon>Ricciaceae</taxon>
        <taxon>Riccia</taxon>
    </lineage>
</organism>
<dbReference type="AlphaFoldDB" id="A0ABD1XFV1"/>
<dbReference type="Proteomes" id="UP001605036">
    <property type="component" value="Unassembled WGS sequence"/>
</dbReference>
<name>A0ABD1XFV1_9MARC</name>
<keyword evidence="1" id="KW-0175">Coiled coil</keyword>
<evidence type="ECO:0000313" key="2">
    <source>
        <dbReference type="EMBL" id="KAL2607660.1"/>
    </source>
</evidence>
<dbReference type="EMBL" id="JBHFFA010000008">
    <property type="protein sequence ID" value="KAL2607660.1"/>
    <property type="molecule type" value="Genomic_DNA"/>
</dbReference>
<comment type="caution">
    <text evidence="2">The sequence shown here is derived from an EMBL/GenBank/DDBJ whole genome shotgun (WGS) entry which is preliminary data.</text>
</comment>
<keyword evidence="3" id="KW-1185">Reference proteome</keyword>
<proteinExistence type="predicted"/>
<evidence type="ECO:0000256" key="1">
    <source>
        <dbReference type="SAM" id="Coils"/>
    </source>
</evidence>
<reference evidence="2 3" key="1">
    <citation type="submission" date="2024-09" db="EMBL/GenBank/DDBJ databases">
        <title>Chromosome-scale assembly of Riccia fluitans.</title>
        <authorList>
            <person name="Paukszto L."/>
            <person name="Sawicki J."/>
            <person name="Karawczyk K."/>
            <person name="Piernik-Szablinska J."/>
            <person name="Szczecinska M."/>
            <person name="Mazdziarz M."/>
        </authorList>
    </citation>
    <scope>NUCLEOTIDE SEQUENCE [LARGE SCALE GENOMIC DNA]</scope>
    <source>
        <strain evidence="2">Rf_01</strain>
        <tissue evidence="2">Aerial parts of the thallus</tissue>
    </source>
</reference>
<evidence type="ECO:0000313" key="3">
    <source>
        <dbReference type="Proteomes" id="UP001605036"/>
    </source>
</evidence>
<protein>
    <submittedName>
        <fullName evidence="2">Uncharacterized protein</fullName>
    </submittedName>
</protein>
<accession>A0ABD1XFV1</accession>
<feature type="coiled-coil region" evidence="1">
    <location>
        <begin position="118"/>
        <end position="154"/>
    </location>
</feature>